<sequence>MEAFVLGFNGAVMLNNETLTIELKNRIIVLGNTEGLQSGCNALRRPTRPETWGQAIDVPYRRLNGTWRLS</sequence>
<organism evidence="1 2">
    <name type="scientific">Dioscorea alata</name>
    <name type="common">Purple yam</name>
    <dbReference type="NCBI Taxonomy" id="55571"/>
    <lineage>
        <taxon>Eukaryota</taxon>
        <taxon>Viridiplantae</taxon>
        <taxon>Streptophyta</taxon>
        <taxon>Embryophyta</taxon>
        <taxon>Tracheophyta</taxon>
        <taxon>Spermatophyta</taxon>
        <taxon>Magnoliopsida</taxon>
        <taxon>Liliopsida</taxon>
        <taxon>Dioscoreales</taxon>
        <taxon>Dioscoreaceae</taxon>
        <taxon>Dioscorea</taxon>
    </lineage>
</organism>
<accession>A0ACB7W9F8</accession>
<dbReference type="Proteomes" id="UP000827976">
    <property type="component" value="Chromosome 5"/>
</dbReference>
<reference evidence="2" key="1">
    <citation type="journal article" date="2022" name="Nat. Commun.">
        <title>Chromosome evolution and the genetic basis of agronomically important traits in greater yam.</title>
        <authorList>
            <person name="Bredeson J.V."/>
            <person name="Lyons J.B."/>
            <person name="Oniyinde I.O."/>
            <person name="Okereke N.R."/>
            <person name="Kolade O."/>
            <person name="Nnabue I."/>
            <person name="Nwadili C.O."/>
            <person name="Hribova E."/>
            <person name="Parker M."/>
            <person name="Nwogha J."/>
            <person name="Shu S."/>
            <person name="Carlson J."/>
            <person name="Kariba R."/>
            <person name="Muthemba S."/>
            <person name="Knop K."/>
            <person name="Barton G.J."/>
            <person name="Sherwood A.V."/>
            <person name="Lopez-Montes A."/>
            <person name="Asiedu R."/>
            <person name="Jamnadass R."/>
            <person name="Muchugi A."/>
            <person name="Goodstein D."/>
            <person name="Egesi C.N."/>
            <person name="Featherston J."/>
            <person name="Asfaw A."/>
            <person name="Simpson G.G."/>
            <person name="Dolezel J."/>
            <person name="Hendre P.S."/>
            <person name="Van Deynze A."/>
            <person name="Kumar P.L."/>
            <person name="Obidiegwu J.E."/>
            <person name="Bhattacharjee R."/>
            <person name="Rokhsar D.S."/>
        </authorList>
    </citation>
    <scope>NUCLEOTIDE SEQUENCE [LARGE SCALE GENOMIC DNA]</scope>
    <source>
        <strain evidence="2">cv. TDa95/00328</strain>
    </source>
</reference>
<evidence type="ECO:0000313" key="1">
    <source>
        <dbReference type="EMBL" id="KAH7684216.1"/>
    </source>
</evidence>
<comment type="caution">
    <text evidence="1">The sequence shown here is derived from an EMBL/GenBank/DDBJ whole genome shotgun (WGS) entry which is preliminary data.</text>
</comment>
<dbReference type="EMBL" id="CM037015">
    <property type="protein sequence ID" value="KAH7684216.1"/>
    <property type="molecule type" value="Genomic_DNA"/>
</dbReference>
<name>A0ACB7W9F8_DIOAL</name>
<protein>
    <submittedName>
        <fullName evidence="1">Uncharacterized protein</fullName>
    </submittedName>
</protein>
<keyword evidence="2" id="KW-1185">Reference proteome</keyword>
<proteinExistence type="predicted"/>
<gene>
    <name evidence="1" type="ORF">IHE45_05G229700</name>
</gene>
<evidence type="ECO:0000313" key="2">
    <source>
        <dbReference type="Proteomes" id="UP000827976"/>
    </source>
</evidence>